<accession>E5XQR4</accession>
<evidence type="ECO:0000256" key="2">
    <source>
        <dbReference type="SAM" id="SignalP"/>
    </source>
</evidence>
<name>E5XQR4_SEGRC</name>
<dbReference type="OrthoDB" id="9888521at2"/>
<dbReference type="RefSeq" id="WP_021030139.1">
    <property type="nucleotide sequence ID" value="NZ_KI391953.1"/>
</dbReference>
<protein>
    <submittedName>
        <fullName evidence="3">Uncharacterized protein</fullName>
    </submittedName>
</protein>
<reference evidence="3 4" key="1">
    <citation type="journal article" date="2011" name="Stand. Genomic Sci.">
        <title>High quality draft genome sequence of Segniliparus rugosus CDC 945(T)= (ATCC BAA-974(T)).</title>
        <authorList>
            <person name="Earl A.M."/>
            <person name="Desjardins C.A."/>
            <person name="Fitzgerald M.G."/>
            <person name="Arachchi H.M."/>
            <person name="Zeng Q."/>
            <person name="Mehta T."/>
            <person name="Griggs A."/>
            <person name="Birren B.W."/>
            <person name="Toney N.C."/>
            <person name="Carr J."/>
            <person name="Posey J."/>
            <person name="Butler W.R."/>
        </authorList>
    </citation>
    <scope>NUCLEOTIDE SEQUENCE [LARGE SCALE GENOMIC DNA]</scope>
    <source>
        <strain evidence="4">ATCC BAA-974 / DSM 45345 / CCUG 50838 / CIP 108380 / JCM 13579 / CDC 945</strain>
    </source>
</reference>
<proteinExistence type="predicted"/>
<feature type="signal peptide" evidence="2">
    <location>
        <begin position="1"/>
        <end position="30"/>
    </location>
</feature>
<keyword evidence="2" id="KW-0732">Signal</keyword>
<dbReference type="Proteomes" id="UP000004816">
    <property type="component" value="Unassembled WGS sequence"/>
</dbReference>
<dbReference type="AlphaFoldDB" id="E5XQR4"/>
<evidence type="ECO:0000256" key="1">
    <source>
        <dbReference type="SAM" id="MobiDB-lite"/>
    </source>
</evidence>
<feature type="region of interest" description="Disordered" evidence="1">
    <location>
        <begin position="31"/>
        <end position="71"/>
    </location>
</feature>
<feature type="chain" id="PRO_5003200406" evidence="2">
    <location>
        <begin position="31"/>
        <end position="182"/>
    </location>
</feature>
<feature type="compositionally biased region" description="Pro residues" evidence="1">
    <location>
        <begin position="33"/>
        <end position="45"/>
    </location>
</feature>
<comment type="caution">
    <text evidence="3">The sequence shown here is derived from an EMBL/GenBank/DDBJ whole genome shotgun (WGS) entry which is preliminary data.</text>
</comment>
<evidence type="ECO:0000313" key="3">
    <source>
        <dbReference type="EMBL" id="EFV13325.2"/>
    </source>
</evidence>
<organism evidence="3 4">
    <name type="scientific">Segniliparus rugosus (strain ATCC BAA-974 / DSM 45345 / CCUG 50838 / CIP 108380 / JCM 13579 / CDC 945)</name>
    <dbReference type="NCBI Taxonomy" id="679197"/>
    <lineage>
        <taxon>Bacteria</taxon>
        <taxon>Bacillati</taxon>
        <taxon>Actinomycetota</taxon>
        <taxon>Actinomycetes</taxon>
        <taxon>Mycobacteriales</taxon>
        <taxon>Segniliparaceae</taxon>
        <taxon>Segniliparus</taxon>
    </lineage>
</organism>
<dbReference type="HOGENOM" id="CLU_1495209_0_0_11"/>
<gene>
    <name evidence="3" type="ORF">HMPREF9336_01836</name>
</gene>
<evidence type="ECO:0000313" key="4">
    <source>
        <dbReference type="Proteomes" id="UP000004816"/>
    </source>
</evidence>
<keyword evidence="4" id="KW-1185">Reference proteome</keyword>
<dbReference type="EMBL" id="ACZI02000002">
    <property type="protein sequence ID" value="EFV13325.2"/>
    <property type="molecule type" value="Genomic_DNA"/>
</dbReference>
<feature type="compositionally biased region" description="Low complexity" evidence="1">
    <location>
        <begin position="46"/>
        <end position="67"/>
    </location>
</feature>
<sequence>MHGTNVAARRGLVVAAALVFSAFGPSLAMADPEPTPAVPTPPSETPAPTTETPISTTPATPVPASSTGGSLCTVVRGNKTQIDDTTWPLKVATKAEGWDWSDGDVREARSRIDGQLPTLLANLQQGLSAGGGDTADAVRDAIAAGKDLIATIDQNGDGGDTAGALGAFDKALDESLRTCVGQ</sequence>